<dbReference type="Proteomes" id="UP000663193">
    <property type="component" value="Chromosome 21"/>
</dbReference>
<protein>
    <submittedName>
        <fullName evidence="1">Uncharacterized protein</fullName>
    </submittedName>
</protein>
<keyword evidence="2" id="KW-1185">Reference proteome</keyword>
<dbReference type="EMBL" id="CP069043">
    <property type="protein sequence ID" value="QRD06975.1"/>
    <property type="molecule type" value="Genomic_DNA"/>
</dbReference>
<gene>
    <name evidence="1" type="ORF">JI435_446650</name>
</gene>
<sequence>MATPLFFPDDAFFCEPGLLVGPLLLDVPWIFSFDVDLSMARAAVLLGLEVELLIAMECVDKFVCDDLLREFDSLCVEEEGFA</sequence>
<accession>A0A7U2NQP8</accession>
<dbReference type="KEGG" id="pno:SNOG_12620"/>
<dbReference type="VEuPathDB" id="FungiDB:JI435_446650"/>
<name>A0A7U2NQP8_PHANO</name>
<proteinExistence type="predicted"/>
<evidence type="ECO:0000313" key="2">
    <source>
        <dbReference type="Proteomes" id="UP000663193"/>
    </source>
</evidence>
<evidence type="ECO:0000313" key="1">
    <source>
        <dbReference type="EMBL" id="QRD06975.1"/>
    </source>
</evidence>
<dbReference type="RefSeq" id="XP_001802842.1">
    <property type="nucleotide sequence ID" value="XM_001802790.1"/>
</dbReference>
<dbReference type="AlphaFoldDB" id="A0A7U2NQP8"/>
<reference evidence="2" key="1">
    <citation type="journal article" date="2021" name="BMC Genomics">
        <title>Chromosome-level genome assembly and manually-curated proteome of model necrotroph Parastagonospora nodorum Sn15 reveals a genome-wide trove of candidate effector homologs, and redundancy of virulence-related functions within an accessory chromosome.</title>
        <authorList>
            <person name="Bertazzoni S."/>
            <person name="Jones D.A.B."/>
            <person name="Phan H.T."/>
            <person name="Tan K.-C."/>
            <person name="Hane J.K."/>
        </authorList>
    </citation>
    <scope>NUCLEOTIDE SEQUENCE [LARGE SCALE GENOMIC DNA]</scope>
    <source>
        <strain evidence="2">SN15 / ATCC MYA-4574 / FGSC 10173)</strain>
    </source>
</reference>
<organism evidence="1 2">
    <name type="scientific">Phaeosphaeria nodorum (strain SN15 / ATCC MYA-4574 / FGSC 10173)</name>
    <name type="common">Glume blotch fungus</name>
    <name type="synonym">Parastagonospora nodorum</name>
    <dbReference type="NCBI Taxonomy" id="321614"/>
    <lineage>
        <taxon>Eukaryota</taxon>
        <taxon>Fungi</taxon>
        <taxon>Dikarya</taxon>
        <taxon>Ascomycota</taxon>
        <taxon>Pezizomycotina</taxon>
        <taxon>Dothideomycetes</taxon>
        <taxon>Pleosporomycetidae</taxon>
        <taxon>Pleosporales</taxon>
        <taxon>Pleosporineae</taxon>
        <taxon>Phaeosphaeriaceae</taxon>
        <taxon>Parastagonospora</taxon>
    </lineage>
</organism>